<dbReference type="InterPro" id="IPR000863">
    <property type="entry name" value="Sulfotransferase_dom"/>
</dbReference>
<comment type="caution">
    <text evidence="2">The sequence shown here is derived from an EMBL/GenBank/DDBJ whole genome shotgun (WGS) entry which is preliminary data.</text>
</comment>
<sequence>MIKQIYRAVIPEKLRTYIYLKRSGRYFWERQIIKVYSHPRSGTHFLEAFLAKNFFQNKDLNTEIVNWGHWANRLQREEGNEYGKLFGNHSFPGDWIMGIKHPMIYIYRDGRDVAYSIWKTPNFINPDYKDVTFSDFLRLKLDWQGTPGKKCEPKETIAQHWERHITEWMEVKHSKLLIIRYEDLKSKPLDVYSKILKKYYPVKYIAHCIGLYKPKVNVINQPVGLKPNKAKAKGWKDVLMEDDNNWYISQIQNKSLLND</sequence>
<dbReference type="SUPFAM" id="SSF52540">
    <property type="entry name" value="P-loop containing nucleoside triphosphate hydrolases"/>
    <property type="match status" value="1"/>
</dbReference>
<accession>A0ABS1HJ38</accession>
<evidence type="ECO:0000259" key="1">
    <source>
        <dbReference type="Pfam" id="PF00685"/>
    </source>
</evidence>
<protein>
    <submittedName>
        <fullName evidence="2">Sulfotransferase domain-containing protein</fullName>
    </submittedName>
</protein>
<evidence type="ECO:0000313" key="2">
    <source>
        <dbReference type="EMBL" id="MBK3517682.1"/>
    </source>
</evidence>
<organism evidence="2 3">
    <name type="scientific">Carboxylicivirga marina</name>
    <dbReference type="NCBI Taxonomy" id="2800988"/>
    <lineage>
        <taxon>Bacteria</taxon>
        <taxon>Pseudomonadati</taxon>
        <taxon>Bacteroidota</taxon>
        <taxon>Bacteroidia</taxon>
        <taxon>Marinilabiliales</taxon>
        <taxon>Marinilabiliaceae</taxon>
        <taxon>Carboxylicivirga</taxon>
    </lineage>
</organism>
<dbReference type="InterPro" id="IPR027417">
    <property type="entry name" value="P-loop_NTPase"/>
</dbReference>
<feature type="domain" description="Sulfotransferase" evidence="1">
    <location>
        <begin position="37"/>
        <end position="196"/>
    </location>
</feature>
<dbReference type="Proteomes" id="UP000605676">
    <property type="component" value="Unassembled WGS sequence"/>
</dbReference>
<dbReference type="Gene3D" id="3.40.50.300">
    <property type="entry name" value="P-loop containing nucleotide triphosphate hydrolases"/>
    <property type="match status" value="1"/>
</dbReference>
<dbReference type="EMBL" id="JAENRR010000020">
    <property type="protein sequence ID" value="MBK3517682.1"/>
    <property type="molecule type" value="Genomic_DNA"/>
</dbReference>
<dbReference type="Pfam" id="PF00685">
    <property type="entry name" value="Sulfotransfer_1"/>
    <property type="match status" value="1"/>
</dbReference>
<proteinExistence type="predicted"/>
<gene>
    <name evidence="2" type="ORF">JIV24_10095</name>
</gene>
<reference evidence="2 3" key="1">
    <citation type="submission" date="2021-01" db="EMBL/GenBank/DDBJ databases">
        <title>Carboxyliciviraga sp.nov., isolated from coastal sediments.</title>
        <authorList>
            <person name="Lu D."/>
            <person name="Zhang T."/>
        </authorList>
    </citation>
    <scope>NUCLEOTIDE SEQUENCE [LARGE SCALE GENOMIC DNA]</scope>
    <source>
        <strain evidence="2 3">N1Y132</strain>
    </source>
</reference>
<evidence type="ECO:0000313" key="3">
    <source>
        <dbReference type="Proteomes" id="UP000605676"/>
    </source>
</evidence>
<keyword evidence="3" id="KW-1185">Reference proteome</keyword>
<dbReference type="RefSeq" id="WP_200464912.1">
    <property type="nucleotide sequence ID" value="NZ_JAENRR010000020.1"/>
</dbReference>
<name>A0ABS1HJ38_9BACT</name>